<name>A0A0H2WWN1_STAAC</name>
<dbReference type="HOGENOM" id="CLU_3333189_0_0_9"/>
<reference evidence="1 2" key="1">
    <citation type="journal article" date="2005" name="J. Bacteriol.">
        <title>Insights on evolution of virulence and resistance from the complete genome analysis of an early methicillin-resistant Staphylococcus aureus strain and a biofilm-producing methicillin-resistant Staphylococcus epidermidis strain.</title>
        <authorList>
            <person name="Gill S.R."/>
            <person name="Fouts D.E."/>
            <person name="Archer G.L."/>
            <person name="Mongodin E.F."/>
            <person name="Deboy R.T."/>
            <person name="Ravel J."/>
            <person name="Paulsen I.T."/>
            <person name="Kolonay J.F."/>
            <person name="Brinkac L."/>
            <person name="Beanan M."/>
            <person name="Dodson R.J."/>
            <person name="Daugherty S.C."/>
            <person name="Madupu R."/>
            <person name="Angiuoli S.V."/>
            <person name="Durkin A.S."/>
            <person name="Haft D.H."/>
            <person name="Vamathevan J."/>
            <person name="Khouri H."/>
            <person name="Utterback T."/>
            <person name="Lee C."/>
            <person name="Dimitrov G."/>
            <person name="Jiang L."/>
            <person name="Qin H."/>
            <person name="Weidman J."/>
            <person name="Tran K."/>
            <person name="Kang K."/>
            <person name="Hance I.R."/>
            <person name="Nelson K.E."/>
            <person name="Fraser C.M."/>
        </authorList>
    </citation>
    <scope>NUCLEOTIDE SEQUENCE [LARGE SCALE GENOMIC DNA]</scope>
    <source>
        <strain evidence="1 2">COL</strain>
    </source>
</reference>
<dbReference type="EMBL" id="CP000046">
    <property type="protein sequence ID" value="AAW37027.1"/>
    <property type="molecule type" value="Genomic_DNA"/>
</dbReference>
<sequence length="38" mass="4476">MIIDERHHVDKIITWCLFSNSSTFCLIKFLDVPLGRIN</sequence>
<gene>
    <name evidence="1" type="ordered locus">SACOL2065</name>
</gene>
<proteinExistence type="predicted"/>
<protein>
    <submittedName>
        <fullName evidence="1">Uncharacterized protein</fullName>
    </submittedName>
</protein>
<organism evidence="1 2">
    <name type="scientific">Staphylococcus aureus (strain COL)</name>
    <dbReference type="NCBI Taxonomy" id="93062"/>
    <lineage>
        <taxon>Bacteria</taxon>
        <taxon>Bacillati</taxon>
        <taxon>Bacillota</taxon>
        <taxon>Bacilli</taxon>
        <taxon>Bacillales</taxon>
        <taxon>Staphylococcaceae</taxon>
        <taxon>Staphylococcus</taxon>
    </lineage>
</organism>
<dbReference type="KEGG" id="sac:SACOL2065"/>
<evidence type="ECO:0000313" key="2">
    <source>
        <dbReference type="Proteomes" id="UP000000530"/>
    </source>
</evidence>
<accession>A0A0H2WWN1</accession>
<dbReference type="Proteomes" id="UP000000530">
    <property type="component" value="Chromosome"/>
</dbReference>
<dbReference type="AlphaFoldDB" id="A0A0H2WWN1"/>
<evidence type="ECO:0000313" key="1">
    <source>
        <dbReference type="EMBL" id="AAW37027.1"/>
    </source>
</evidence>